<sequence length="510" mass="55175">MDSQRCTRPHVLDPGERCRARSLRDGRCLAHLDPGERDAYLAGLRPGSDVDAMGVVFTADLFQELLAPLSAGRGVAEFGAADFAGATFPADVSFHGAGFSAWAGFGHATFLGDAGFGQARFTGPAAFDSAVFSGRALFTGARFLEGADFARSSFARDALFGATRVIGEARFHEARFAGDLLVTGRADELDLTRATAEGEVHVEVAARAVLAEGLRAKDRVSLRLRAARVDLSGAVCAGALTVHGLQEPITHAADSPSRPLRQVDESGLADPRLGRVPLAAVTSLRGLDAGQVVLTDVDLTGCLFAGVHRADQIQLDGRCVFATDPRRRRRVLAEEHHWRARRRFLRGRGPGRWSPAPEGVRPVDSPRLEVLYRQLRKALEDAKNEPGAADFYYGEMEMRRAGARRAERLLLWLYWLVSGYGLRAWRALAAMLAVVAALALGMAHAGFPRPVPYLDALLHSLRAMVAVDVKTANVPETVTHWGQVLQVMLRVSGPLFVGLAALAIRNRVKR</sequence>
<keyword evidence="1" id="KW-0472">Membrane</keyword>
<evidence type="ECO:0000313" key="2">
    <source>
        <dbReference type="EMBL" id="RJL35895.1"/>
    </source>
</evidence>
<evidence type="ECO:0008006" key="4">
    <source>
        <dbReference type="Google" id="ProtNLM"/>
    </source>
</evidence>
<dbReference type="Proteomes" id="UP000265768">
    <property type="component" value="Unassembled WGS sequence"/>
</dbReference>
<keyword evidence="1" id="KW-1133">Transmembrane helix</keyword>
<gene>
    <name evidence="2" type="ORF">D5H75_03755</name>
</gene>
<keyword evidence="1" id="KW-0812">Transmembrane</keyword>
<proteinExistence type="predicted"/>
<dbReference type="AlphaFoldDB" id="A0A3A4B2D3"/>
<evidence type="ECO:0000256" key="1">
    <source>
        <dbReference type="SAM" id="Phobius"/>
    </source>
</evidence>
<name>A0A3A4B2D3_9ACTN</name>
<feature type="transmembrane region" description="Helical" evidence="1">
    <location>
        <begin position="427"/>
        <end position="447"/>
    </location>
</feature>
<keyword evidence="3" id="KW-1185">Reference proteome</keyword>
<accession>A0A3A4B2D3</accession>
<reference evidence="2 3" key="1">
    <citation type="submission" date="2018-09" db="EMBL/GenBank/DDBJ databases">
        <title>YIM 75507 draft genome.</title>
        <authorList>
            <person name="Tang S."/>
            <person name="Feng Y."/>
        </authorList>
    </citation>
    <scope>NUCLEOTIDE SEQUENCE [LARGE SCALE GENOMIC DNA]</scope>
    <source>
        <strain evidence="2 3">YIM 75507</strain>
    </source>
</reference>
<dbReference type="InterPro" id="IPR001646">
    <property type="entry name" value="5peptide_repeat"/>
</dbReference>
<feature type="transmembrane region" description="Helical" evidence="1">
    <location>
        <begin position="484"/>
        <end position="504"/>
    </location>
</feature>
<evidence type="ECO:0000313" key="3">
    <source>
        <dbReference type="Proteomes" id="UP000265768"/>
    </source>
</evidence>
<dbReference type="Pfam" id="PF13576">
    <property type="entry name" value="Pentapeptide_3"/>
    <property type="match status" value="1"/>
</dbReference>
<dbReference type="EMBL" id="QZEY01000001">
    <property type="protein sequence ID" value="RJL35895.1"/>
    <property type="molecule type" value="Genomic_DNA"/>
</dbReference>
<comment type="caution">
    <text evidence="2">The sequence shown here is derived from an EMBL/GenBank/DDBJ whole genome shotgun (WGS) entry which is preliminary data.</text>
</comment>
<protein>
    <recommendedName>
        <fullName evidence="4">Pentapeptide repeat-containing protein</fullName>
    </recommendedName>
</protein>
<organism evidence="2 3">
    <name type="scientific">Bailinhaonella thermotolerans</name>
    <dbReference type="NCBI Taxonomy" id="1070861"/>
    <lineage>
        <taxon>Bacteria</taxon>
        <taxon>Bacillati</taxon>
        <taxon>Actinomycetota</taxon>
        <taxon>Actinomycetes</taxon>
        <taxon>Streptosporangiales</taxon>
        <taxon>Streptosporangiaceae</taxon>
        <taxon>Bailinhaonella</taxon>
    </lineage>
</organism>